<evidence type="ECO:0000313" key="4">
    <source>
        <dbReference type="Proteomes" id="UP001476950"/>
    </source>
</evidence>
<accession>A0ABV0KPC2</accession>
<gene>
    <name evidence="3" type="ORF">NDI38_21910</name>
</gene>
<dbReference type="PROSITE" id="PS51898">
    <property type="entry name" value="TYR_RECOMBINASE"/>
    <property type="match status" value="1"/>
</dbReference>
<dbReference type="Gene3D" id="1.10.443.10">
    <property type="entry name" value="Intergrase catalytic core"/>
    <property type="match status" value="1"/>
</dbReference>
<evidence type="ECO:0000259" key="2">
    <source>
        <dbReference type="PROSITE" id="PS51898"/>
    </source>
</evidence>
<evidence type="ECO:0000313" key="3">
    <source>
        <dbReference type="EMBL" id="MEP1061091.1"/>
    </source>
</evidence>
<dbReference type="InterPro" id="IPR013762">
    <property type="entry name" value="Integrase-like_cat_sf"/>
</dbReference>
<feature type="domain" description="Tyr recombinase" evidence="2">
    <location>
        <begin position="210"/>
        <end position="373"/>
    </location>
</feature>
<comment type="caution">
    <text evidence="3">The sequence shown here is derived from an EMBL/GenBank/DDBJ whole genome shotgun (WGS) entry which is preliminary data.</text>
</comment>
<name>A0ABV0KPC2_9CYAN</name>
<dbReference type="EMBL" id="JAMPLM010000026">
    <property type="protein sequence ID" value="MEP1061091.1"/>
    <property type="molecule type" value="Genomic_DNA"/>
</dbReference>
<keyword evidence="4" id="KW-1185">Reference proteome</keyword>
<protein>
    <recommendedName>
        <fullName evidence="2">Tyr recombinase domain-containing protein</fullName>
    </recommendedName>
</protein>
<dbReference type="InterPro" id="IPR002104">
    <property type="entry name" value="Integrase_catalytic"/>
</dbReference>
<keyword evidence="1" id="KW-0233">DNA recombination</keyword>
<evidence type="ECO:0000256" key="1">
    <source>
        <dbReference type="ARBA" id="ARBA00023172"/>
    </source>
</evidence>
<dbReference type="RefSeq" id="WP_199305328.1">
    <property type="nucleotide sequence ID" value="NZ_JAMPLM010000026.1"/>
</dbReference>
<dbReference type="Proteomes" id="UP001476950">
    <property type="component" value="Unassembled WGS sequence"/>
</dbReference>
<sequence length="391" mass="44613">MPKLASDLVTILVTPQNSAVDIDGRIAQANGRLKASKVRVSIERRGGMLWLRGTFPPKPGALQIQPYRQKLALGVNANPAGVQHAEKQARLMGAQLNLKQFDWTDWLGDRVSPLGTVGYWVERYEQNYWQRRARSLKSQETWQSNYQRVFVKLPSDQQLTEQVLLDAINATTADSQPRRRTVQALAKLAKLAGLEVNLSELTGNYSARSVNPRLLPSDTLIAQVVQSIKNPGWRWVAMVIACYGLRPHEVFHTDMTDFPMLRVLEETKTGARFVYPLYPEWADAWVLHDRVLPPLQILGMAGNTKLGAKVSGFFYKNKLPFRPYDLRHCYARRCFEFDLGVDLGAQLMGHAPEIHKKTYRAWIDEATYRKVFDRLIYRSDRPLPPTTLKDN</sequence>
<proteinExistence type="predicted"/>
<dbReference type="SUPFAM" id="SSF56349">
    <property type="entry name" value="DNA breaking-rejoining enzymes"/>
    <property type="match status" value="1"/>
</dbReference>
<reference evidence="3 4" key="1">
    <citation type="submission" date="2022-04" db="EMBL/GenBank/DDBJ databases">
        <title>Positive selection, recombination, and allopatry shape intraspecific diversity of widespread and dominant cyanobacteria.</title>
        <authorList>
            <person name="Wei J."/>
            <person name="Shu W."/>
            <person name="Hu C."/>
        </authorList>
    </citation>
    <scope>NUCLEOTIDE SEQUENCE [LARGE SCALE GENOMIC DNA]</scope>
    <source>
        <strain evidence="3 4">AS-A4</strain>
    </source>
</reference>
<organism evidence="3 4">
    <name type="scientific">Stenomitos frigidus AS-A4</name>
    <dbReference type="NCBI Taxonomy" id="2933935"/>
    <lineage>
        <taxon>Bacteria</taxon>
        <taxon>Bacillati</taxon>
        <taxon>Cyanobacteriota</taxon>
        <taxon>Cyanophyceae</taxon>
        <taxon>Leptolyngbyales</taxon>
        <taxon>Leptolyngbyaceae</taxon>
        <taxon>Stenomitos</taxon>
    </lineage>
</organism>
<dbReference type="InterPro" id="IPR011010">
    <property type="entry name" value="DNA_brk_join_enz"/>
</dbReference>